<accession>A0ABN1IE93</accession>
<proteinExistence type="predicted"/>
<dbReference type="InterPro" id="IPR021490">
    <property type="entry name" value="DUF3144"/>
</dbReference>
<dbReference type="Proteomes" id="UP001501523">
    <property type="component" value="Unassembled WGS sequence"/>
</dbReference>
<evidence type="ECO:0000313" key="1">
    <source>
        <dbReference type="EMBL" id="GAA0710452.1"/>
    </source>
</evidence>
<gene>
    <name evidence="1" type="ORF">GCM10009105_11600</name>
</gene>
<comment type="caution">
    <text evidence="1">The sequence shown here is derived from an EMBL/GenBank/DDBJ whole genome shotgun (WGS) entry which is preliminary data.</text>
</comment>
<dbReference type="EMBL" id="BAAAEU010000006">
    <property type="protein sequence ID" value="GAA0710452.1"/>
    <property type="molecule type" value="Genomic_DNA"/>
</dbReference>
<dbReference type="RefSeq" id="WP_343788121.1">
    <property type="nucleotide sequence ID" value="NZ_BAAAEU010000006.1"/>
</dbReference>
<organism evidence="1 2">
    <name type="scientific">Dokdonella soli</name>
    <dbReference type="NCBI Taxonomy" id="529810"/>
    <lineage>
        <taxon>Bacteria</taxon>
        <taxon>Pseudomonadati</taxon>
        <taxon>Pseudomonadota</taxon>
        <taxon>Gammaproteobacteria</taxon>
        <taxon>Lysobacterales</taxon>
        <taxon>Rhodanobacteraceae</taxon>
        <taxon>Dokdonella</taxon>
    </lineage>
</organism>
<reference evidence="1 2" key="1">
    <citation type="journal article" date="2019" name="Int. J. Syst. Evol. Microbiol.">
        <title>The Global Catalogue of Microorganisms (GCM) 10K type strain sequencing project: providing services to taxonomists for standard genome sequencing and annotation.</title>
        <authorList>
            <consortium name="The Broad Institute Genomics Platform"/>
            <consortium name="The Broad Institute Genome Sequencing Center for Infectious Disease"/>
            <person name="Wu L."/>
            <person name="Ma J."/>
        </authorList>
    </citation>
    <scope>NUCLEOTIDE SEQUENCE [LARGE SCALE GENOMIC DNA]</scope>
    <source>
        <strain evidence="1 2">JCM 15421</strain>
    </source>
</reference>
<dbReference type="Gene3D" id="1.10.287.3020">
    <property type="match status" value="1"/>
</dbReference>
<keyword evidence="2" id="KW-1185">Reference proteome</keyword>
<protein>
    <recommendedName>
        <fullName evidence="3">DUF3144 domain-containing protein</fullName>
    </recommendedName>
</protein>
<sequence>MNEPQDITEDQFFEMVDRFINQANDFARQFPQPRVSAAILFAAARYNAFNWVNRSQMLEQTLDEATILFRAEYENMFRDNARGLTEARASG</sequence>
<dbReference type="Pfam" id="PF11342">
    <property type="entry name" value="DUF3144"/>
    <property type="match status" value="1"/>
</dbReference>
<name>A0ABN1IE93_9GAMM</name>
<evidence type="ECO:0000313" key="2">
    <source>
        <dbReference type="Proteomes" id="UP001501523"/>
    </source>
</evidence>
<evidence type="ECO:0008006" key="3">
    <source>
        <dbReference type="Google" id="ProtNLM"/>
    </source>
</evidence>